<keyword evidence="2" id="KW-0812">Transmembrane</keyword>
<feature type="region of interest" description="Disordered" evidence="1">
    <location>
        <begin position="68"/>
        <end position="104"/>
    </location>
</feature>
<protein>
    <submittedName>
        <fullName evidence="4">Uncharacterized protein</fullName>
    </submittedName>
</protein>
<organism evidence="3 4">
    <name type="scientific">Meloidogyne javanica</name>
    <name type="common">Root-knot nematode worm</name>
    <dbReference type="NCBI Taxonomy" id="6303"/>
    <lineage>
        <taxon>Eukaryota</taxon>
        <taxon>Metazoa</taxon>
        <taxon>Ecdysozoa</taxon>
        <taxon>Nematoda</taxon>
        <taxon>Chromadorea</taxon>
        <taxon>Rhabditida</taxon>
        <taxon>Tylenchina</taxon>
        <taxon>Tylenchomorpha</taxon>
        <taxon>Tylenchoidea</taxon>
        <taxon>Meloidogynidae</taxon>
        <taxon>Meloidogyninae</taxon>
        <taxon>Meloidogyne</taxon>
        <taxon>Meloidogyne incognita group</taxon>
    </lineage>
</organism>
<keyword evidence="2" id="KW-1133">Transmembrane helix</keyword>
<sequence>MAVKPFIKVLIFVFSALFAAYFFREFVISRESAQITQFSRLIKWQMDADIPKKVEDADKIKLIKDKKTNKEEKKEGKKEGKKEEKKEEKKKEERKEEKKEEKKE</sequence>
<reference evidence="4" key="1">
    <citation type="submission" date="2022-11" db="UniProtKB">
        <authorList>
            <consortium name="WormBaseParasite"/>
        </authorList>
    </citation>
    <scope>IDENTIFICATION</scope>
</reference>
<keyword evidence="2" id="KW-0472">Membrane</keyword>
<dbReference type="WBParaSite" id="scaffold2958_cov149.g5737">
    <property type="protein sequence ID" value="scaffold2958_cov149.g5737"/>
    <property type="gene ID" value="scaffold2958_cov149.g5737"/>
</dbReference>
<evidence type="ECO:0000256" key="1">
    <source>
        <dbReference type="SAM" id="MobiDB-lite"/>
    </source>
</evidence>
<dbReference type="AlphaFoldDB" id="A0A915M3I9"/>
<dbReference type="Proteomes" id="UP000887561">
    <property type="component" value="Unplaced"/>
</dbReference>
<evidence type="ECO:0000313" key="3">
    <source>
        <dbReference type="Proteomes" id="UP000887561"/>
    </source>
</evidence>
<feature type="transmembrane region" description="Helical" evidence="2">
    <location>
        <begin position="6"/>
        <end position="23"/>
    </location>
</feature>
<accession>A0A915M3I9</accession>
<name>A0A915M3I9_MELJA</name>
<evidence type="ECO:0000256" key="2">
    <source>
        <dbReference type="SAM" id="Phobius"/>
    </source>
</evidence>
<keyword evidence="3" id="KW-1185">Reference proteome</keyword>
<proteinExistence type="predicted"/>
<evidence type="ECO:0000313" key="4">
    <source>
        <dbReference type="WBParaSite" id="scaffold2958_cov149.g5737"/>
    </source>
</evidence>